<accession>A0A5P1ELM1</accession>
<keyword evidence="2" id="KW-0472">Membrane</keyword>
<evidence type="ECO:0000256" key="1">
    <source>
        <dbReference type="SAM" id="MobiDB-lite"/>
    </source>
</evidence>
<gene>
    <name evidence="3" type="ORF">A4U43_C06F10800</name>
</gene>
<sequence length="129" mass="14246">MPYQVATGHAFIVIDVAVVVGFLAIEIVAITSIVHETCMVARKERKRIVIGGNTMATMVSDPYDDGRSTRWQETKHDTVETSRAQDVFWSEKERETQTTARKNARCGDGKMEHEFDGGGGVKQSSLVTA</sequence>
<keyword evidence="4" id="KW-1185">Reference proteome</keyword>
<protein>
    <recommendedName>
        <fullName evidence="5">Transmembrane protein</fullName>
    </recommendedName>
</protein>
<evidence type="ECO:0000256" key="2">
    <source>
        <dbReference type="SAM" id="Phobius"/>
    </source>
</evidence>
<organism evidence="3 4">
    <name type="scientific">Asparagus officinalis</name>
    <name type="common">Garden asparagus</name>
    <dbReference type="NCBI Taxonomy" id="4686"/>
    <lineage>
        <taxon>Eukaryota</taxon>
        <taxon>Viridiplantae</taxon>
        <taxon>Streptophyta</taxon>
        <taxon>Embryophyta</taxon>
        <taxon>Tracheophyta</taxon>
        <taxon>Spermatophyta</taxon>
        <taxon>Magnoliopsida</taxon>
        <taxon>Liliopsida</taxon>
        <taxon>Asparagales</taxon>
        <taxon>Asparagaceae</taxon>
        <taxon>Asparagoideae</taxon>
        <taxon>Asparagus</taxon>
    </lineage>
</organism>
<evidence type="ECO:0008006" key="5">
    <source>
        <dbReference type="Google" id="ProtNLM"/>
    </source>
</evidence>
<feature type="region of interest" description="Disordered" evidence="1">
    <location>
        <begin position="90"/>
        <end position="129"/>
    </location>
</feature>
<feature type="transmembrane region" description="Helical" evidence="2">
    <location>
        <begin position="12"/>
        <end position="35"/>
    </location>
</feature>
<evidence type="ECO:0000313" key="4">
    <source>
        <dbReference type="Proteomes" id="UP000243459"/>
    </source>
</evidence>
<keyword evidence="2" id="KW-1133">Transmembrane helix</keyword>
<dbReference type="Proteomes" id="UP000243459">
    <property type="component" value="Chromosome 6"/>
</dbReference>
<dbReference type="Gramene" id="ONK66674">
    <property type="protein sequence ID" value="ONK66674"/>
    <property type="gene ID" value="A4U43_C06F10800"/>
</dbReference>
<dbReference type="EMBL" id="CM007386">
    <property type="protein sequence ID" value="ONK66674.1"/>
    <property type="molecule type" value="Genomic_DNA"/>
</dbReference>
<keyword evidence="2" id="KW-0812">Transmembrane</keyword>
<name>A0A5P1ELM1_ASPOF</name>
<reference evidence="4" key="1">
    <citation type="journal article" date="2017" name="Nat. Commun.">
        <title>The asparagus genome sheds light on the origin and evolution of a young Y chromosome.</title>
        <authorList>
            <person name="Harkess A."/>
            <person name="Zhou J."/>
            <person name="Xu C."/>
            <person name="Bowers J.E."/>
            <person name="Van der Hulst R."/>
            <person name="Ayyampalayam S."/>
            <person name="Mercati F."/>
            <person name="Riccardi P."/>
            <person name="McKain M.R."/>
            <person name="Kakrana A."/>
            <person name="Tang H."/>
            <person name="Ray J."/>
            <person name="Groenendijk J."/>
            <person name="Arikit S."/>
            <person name="Mathioni S.M."/>
            <person name="Nakano M."/>
            <person name="Shan H."/>
            <person name="Telgmann-Rauber A."/>
            <person name="Kanno A."/>
            <person name="Yue Z."/>
            <person name="Chen H."/>
            <person name="Li W."/>
            <person name="Chen Y."/>
            <person name="Xu X."/>
            <person name="Zhang Y."/>
            <person name="Luo S."/>
            <person name="Chen H."/>
            <person name="Gao J."/>
            <person name="Mao Z."/>
            <person name="Pires J.C."/>
            <person name="Luo M."/>
            <person name="Kudrna D."/>
            <person name="Wing R.A."/>
            <person name="Meyers B.C."/>
            <person name="Yi K."/>
            <person name="Kong H."/>
            <person name="Lavrijsen P."/>
            <person name="Sunseri F."/>
            <person name="Falavigna A."/>
            <person name="Ye Y."/>
            <person name="Leebens-Mack J.H."/>
            <person name="Chen G."/>
        </authorList>
    </citation>
    <scope>NUCLEOTIDE SEQUENCE [LARGE SCALE GENOMIC DNA]</scope>
    <source>
        <strain evidence="4">cv. DH0086</strain>
    </source>
</reference>
<proteinExistence type="predicted"/>
<feature type="compositionally biased region" description="Basic and acidic residues" evidence="1">
    <location>
        <begin position="105"/>
        <end position="116"/>
    </location>
</feature>
<dbReference type="AlphaFoldDB" id="A0A5P1ELM1"/>
<evidence type="ECO:0000313" key="3">
    <source>
        <dbReference type="EMBL" id="ONK66674.1"/>
    </source>
</evidence>